<evidence type="ECO:0000256" key="5">
    <source>
        <dbReference type="ARBA" id="ARBA00023163"/>
    </source>
</evidence>
<reference evidence="9 10" key="1">
    <citation type="submission" date="2022-12" db="EMBL/GenBank/DDBJ databases">
        <title>Chromosome-scale assembly of the Ensete ventricosum genome.</title>
        <authorList>
            <person name="Dussert Y."/>
            <person name="Stocks J."/>
            <person name="Wendawek A."/>
            <person name="Woldeyes F."/>
            <person name="Nichols R.A."/>
            <person name="Borrell J.S."/>
        </authorList>
    </citation>
    <scope>NUCLEOTIDE SEQUENCE [LARGE SCALE GENOMIC DNA]</scope>
    <source>
        <strain evidence="10">cv. Maze</strain>
        <tissue evidence="9">Seeds</tissue>
    </source>
</reference>
<evidence type="ECO:0000259" key="8">
    <source>
        <dbReference type="Pfam" id="PF00249"/>
    </source>
</evidence>
<dbReference type="PANTHER" id="PTHR31496:SF25">
    <property type="entry name" value="TRANSCRIPTION FACTOR KAN3-RELATED"/>
    <property type="match status" value="1"/>
</dbReference>
<dbReference type="Pfam" id="PF00249">
    <property type="entry name" value="Myb_DNA-binding"/>
    <property type="match status" value="1"/>
</dbReference>
<evidence type="ECO:0000256" key="6">
    <source>
        <dbReference type="ARBA" id="ARBA00023242"/>
    </source>
</evidence>
<keyword evidence="3" id="KW-0221">Differentiation</keyword>
<dbReference type="Proteomes" id="UP001222027">
    <property type="component" value="Unassembled WGS sequence"/>
</dbReference>
<feature type="region of interest" description="Disordered" evidence="7">
    <location>
        <begin position="225"/>
        <end position="250"/>
    </location>
</feature>
<dbReference type="GO" id="GO:0000976">
    <property type="term" value="F:transcription cis-regulatory region binding"/>
    <property type="evidence" value="ECO:0007669"/>
    <property type="project" value="InterPro"/>
</dbReference>
<dbReference type="InterPro" id="IPR009057">
    <property type="entry name" value="Homeodomain-like_sf"/>
</dbReference>
<dbReference type="PANTHER" id="PTHR31496">
    <property type="entry name" value="TRANSCRIPTION FACTOR KAN2-RELATED"/>
    <property type="match status" value="1"/>
</dbReference>
<dbReference type="SUPFAM" id="SSF46689">
    <property type="entry name" value="Homeodomain-like"/>
    <property type="match status" value="1"/>
</dbReference>
<evidence type="ECO:0000256" key="2">
    <source>
        <dbReference type="ARBA" id="ARBA00022473"/>
    </source>
</evidence>
<dbReference type="NCBIfam" id="TIGR01557">
    <property type="entry name" value="myb_SHAQKYF"/>
    <property type="match status" value="1"/>
</dbReference>
<protein>
    <recommendedName>
        <fullName evidence="8">Myb-like domain-containing protein</fullName>
    </recommendedName>
</protein>
<name>A0AAV8PRU6_ENSVE</name>
<dbReference type="GO" id="GO:0010158">
    <property type="term" value="P:abaxial cell fate specification"/>
    <property type="evidence" value="ECO:0007669"/>
    <property type="project" value="InterPro"/>
</dbReference>
<dbReference type="GO" id="GO:0006355">
    <property type="term" value="P:regulation of DNA-templated transcription"/>
    <property type="evidence" value="ECO:0007669"/>
    <property type="project" value="InterPro"/>
</dbReference>
<dbReference type="EMBL" id="JAQQAF010000003">
    <property type="protein sequence ID" value="KAJ8499030.1"/>
    <property type="molecule type" value="Genomic_DNA"/>
</dbReference>
<dbReference type="Gene3D" id="1.10.10.60">
    <property type="entry name" value="Homeodomain-like"/>
    <property type="match status" value="1"/>
</dbReference>
<dbReference type="InterPro" id="IPR006447">
    <property type="entry name" value="Myb_dom_plants"/>
</dbReference>
<evidence type="ECO:0000313" key="10">
    <source>
        <dbReference type="Proteomes" id="UP001222027"/>
    </source>
</evidence>
<gene>
    <name evidence="9" type="ORF">OPV22_009582</name>
</gene>
<keyword evidence="4" id="KW-0805">Transcription regulation</keyword>
<comment type="subcellular location">
    <subcellularLocation>
        <location evidence="1">Nucleus</location>
    </subcellularLocation>
</comment>
<evidence type="ECO:0000256" key="7">
    <source>
        <dbReference type="SAM" id="MobiDB-lite"/>
    </source>
</evidence>
<evidence type="ECO:0000256" key="3">
    <source>
        <dbReference type="ARBA" id="ARBA00022782"/>
    </source>
</evidence>
<dbReference type="FunFam" id="1.10.10.60:FF:000002">
    <property type="entry name" value="Myb family transcription factor"/>
    <property type="match status" value="1"/>
</dbReference>
<dbReference type="InterPro" id="IPR001005">
    <property type="entry name" value="SANT/Myb"/>
</dbReference>
<keyword evidence="6" id="KW-0539">Nucleus</keyword>
<evidence type="ECO:0000313" key="9">
    <source>
        <dbReference type="EMBL" id="KAJ8499030.1"/>
    </source>
</evidence>
<keyword evidence="5" id="KW-0804">Transcription</keyword>
<feature type="region of interest" description="Disordered" evidence="7">
    <location>
        <begin position="1"/>
        <end position="30"/>
    </location>
</feature>
<sequence length="335" mass="37633">MELFSAAPDLSLQISSDDATPPSWRKPDETMGLGFRRRDVCDSSSTTTTYIYPITASAANAKAAPLELSLANTNAAVSIDHRHHHPPLPEVCHRDQSWMKPLTGIPIYQHPPSFPLLAPHQQQHLCGPSSSTHGFTPFMTGQSLSRSRYLPSRFPGRRSMRAPRMRWTTTLHARFVHAVELLGGHERATPKSVLELMDVKDLTLAHVKSHLQMYRTLKNTDRLAVPSGQSDGFENGSTRENSDENPVGIRDFDRSESWGHRLDHVGVWSRGSIYNGIARESTTESMQQYKSLFFLLQEDDQSNSFEMFLELNSSFLSETSSPKKPNLEITLGRPH</sequence>
<accession>A0AAV8PRU6</accession>
<feature type="compositionally biased region" description="Polar residues" evidence="7">
    <location>
        <begin position="227"/>
        <end position="239"/>
    </location>
</feature>
<dbReference type="AlphaFoldDB" id="A0AAV8PRU6"/>
<feature type="domain" description="Myb-like" evidence="8">
    <location>
        <begin position="164"/>
        <end position="215"/>
    </location>
</feature>
<dbReference type="InterPro" id="IPR044847">
    <property type="entry name" value="KAN_fam"/>
</dbReference>
<organism evidence="9 10">
    <name type="scientific">Ensete ventricosum</name>
    <name type="common">Abyssinian banana</name>
    <name type="synonym">Musa ensete</name>
    <dbReference type="NCBI Taxonomy" id="4639"/>
    <lineage>
        <taxon>Eukaryota</taxon>
        <taxon>Viridiplantae</taxon>
        <taxon>Streptophyta</taxon>
        <taxon>Embryophyta</taxon>
        <taxon>Tracheophyta</taxon>
        <taxon>Spermatophyta</taxon>
        <taxon>Magnoliopsida</taxon>
        <taxon>Liliopsida</taxon>
        <taxon>Zingiberales</taxon>
        <taxon>Musaceae</taxon>
        <taxon>Ensete</taxon>
    </lineage>
</organism>
<evidence type="ECO:0000256" key="4">
    <source>
        <dbReference type="ARBA" id="ARBA00023015"/>
    </source>
</evidence>
<keyword evidence="10" id="KW-1185">Reference proteome</keyword>
<dbReference type="GO" id="GO:0005634">
    <property type="term" value="C:nucleus"/>
    <property type="evidence" value="ECO:0007669"/>
    <property type="project" value="UniProtKB-SubCell"/>
</dbReference>
<keyword evidence="2" id="KW-0217">Developmental protein</keyword>
<evidence type="ECO:0000256" key="1">
    <source>
        <dbReference type="ARBA" id="ARBA00004123"/>
    </source>
</evidence>
<comment type="caution">
    <text evidence="9">The sequence shown here is derived from an EMBL/GenBank/DDBJ whole genome shotgun (WGS) entry which is preliminary data.</text>
</comment>
<proteinExistence type="predicted"/>